<dbReference type="SUPFAM" id="SSF56112">
    <property type="entry name" value="Protein kinase-like (PK-like)"/>
    <property type="match status" value="1"/>
</dbReference>
<feature type="domain" description="Aminoglycoside phosphotransferase" evidence="1">
    <location>
        <begin position="154"/>
        <end position="326"/>
    </location>
</feature>
<evidence type="ECO:0000313" key="2">
    <source>
        <dbReference type="EMBL" id="QGS11356.1"/>
    </source>
</evidence>
<dbReference type="Proteomes" id="UP000424490">
    <property type="component" value="Chromosome"/>
</dbReference>
<dbReference type="AlphaFoldDB" id="A0A857AA28"/>
<organism evidence="2 3">
    <name type="scientific">Schaalia odontolytica</name>
    <dbReference type="NCBI Taxonomy" id="1660"/>
    <lineage>
        <taxon>Bacteria</taxon>
        <taxon>Bacillati</taxon>
        <taxon>Actinomycetota</taxon>
        <taxon>Actinomycetes</taxon>
        <taxon>Actinomycetales</taxon>
        <taxon>Actinomycetaceae</taxon>
        <taxon>Schaalia</taxon>
    </lineage>
</organism>
<evidence type="ECO:0000259" key="1">
    <source>
        <dbReference type="Pfam" id="PF01636"/>
    </source>
</evidence>
<dbReference type="RefSeq" id="WP_003794841.1">
    <property type="nucleotide sequence ID" value="NZ_CP046315.1"/>
</dbReference>
<sequence length="376" mass="40027">MSANLSDALSLFLDSLRLSEAVDASRVATRVRIKPGVSISASLADADGLPVGWARLLWPDAVAKGEKSAAKAQRRNVPTSSRTLEDGLWLQWGDIVSDPDLMVHIGRAQASGIVEPRTWQVLRHNPLRRLVARSGGVVVRIQATEDAHVRGLDAFLSAVVPVPERLDEGSDPNVSVLADAGGFDLSQSASTAGQVHAWHEEAGELFARLHAAVPSAHLAQRMGAPTASTRHILAVHARIISELNAVLGARIEALADTAPEPEEAPLVPIHADATPDQVLVSAEGTVLLTDFDRARMGAASLDVASYMVSADPECAEAFARGYERAGGRLPAGTELSAARIHARALKLADPLREARPDWAQHIDHTLTLIEEESACL</sequence>
<reference evidence="2 3" key="1">
    <citation type="submission" date="2019-11" db="EMBL/GenBank/DDBJ databases">
        <title>FDA dAtabase for Regulatory Grade micrObial Sequences (FDA-ARGOS): Supporting development and validation of Infectious Disease Dx tests.</title>
        <authorList>
            <person name="Stonesifer R."/>
            <person name="Tallon L."/>
            <person name="Sadzewicz L."/>
            <person name="Vavikolanu K."/>
            <person name="Mehta A."/>
            <person name="Aluvathingal J."/>
            <person name="Nadendla S."/>
            <person name="Myers T."/>
            <person name="Yan Y."/>
            <person name="Sichtig H."/>
        </authorList>
    </citation>
    <scope>NUCLEOTIDE SEQUENCE [LARGE SCALE GENOMIC DNA]</scope>
    <source>
        <strain evidence="2 3">FDAARGOS_732</strain>
    </source>
</reference>
<dbReference type="EMBL" id="CP046315">
    <property type="protein sequence ID" value="QGS11356.1"/>
    <property type="molecule type" value="Genomic_DNA"/>
</dbReference>
<dbReference type="InterPro" id="IPR011009">
    <property type="entry name" value="Kinase-like_dom_sf"/>
</dbReference>
<dbReference type="Gene3D" id="3.90.1200.10">
    <property type="match status" value="1"/>
</dbReference>
<proteinExistence type="predicted"/>
<gene>
    <name evidence="2" type="ORF">FOC40_08045</name>
</gene>
<protein>
    <submittedName>
        <fullName evidence="2">Phosphotransferase</fullName>
    </submittedName>
</protein>
<name>A0A857AA28_9ACTO</name>
<keyword evidence="2" id="KW-0808">Transferase</keyword>
<dbReference type="GO" id="GO:0016740">
    <property type="term" value="F:transferase activity"/>
    <property type="evidence" value="ECO:0007669"/>
    <property type="project" value="UniProtKB-KW"/>
</dbReference>
<accession>A0A857AA28</accession>
<dbReference type="Pfam" id="PF01636">
    <property type="entry name" value="APH"/>
    <property type="match status" value="1"/>
</dbReference>
<evidence type="ECO:0000313" key="3">
    <source>
        <dbReference type="Proteomes" id="UP000424490"/>
    </source>
</evidence>
<dbReference type="InterPro" id="IPR002575">
    <property type="entry name" value="Aminoglycoside_PTrfase"/>
</dbReference>